<protein>
    <submittedName>
        <fullName evidence="4">Tetratricopeptide TPR_2 repeat protein</fullName>
    </submittedName>
</protein>
<sequence>MHTKEKILIHKGIDMVKRGMYEKAVEYCDRALEINPDSSDAWNNKGVALYNLDRIDEALECYNRALEIDPGNLDAMRNIAFVHRDLGELEKALELYETIIERGGDAYDLEAKATILVALGRFQDAIECIGRAYEMTPDPRFEVEMAAIIGKVQAMEDLAHENMGSEESG</sequence>
<dbReference type="Proteomes" id="UP000000674">
    <property type="component" value="Chromosome"/>
</dbReference>
<keyword evidence="2 3" id="KW-0802">TPR repeat</keyword>
<name>A0B6H1_METTP</name>
<dbReference type="PANTHER" id="PTHR44943:SF8">
    <property type="entry name" value="TPR REPEAT-CONTAINING PROTEIN MJ0263"/>
    <property type="match status" value="1"/>
</dbReference>
<reference evidence="4 5" key="1">
    <citation type="submission" date="2006-10" db="EMBL/GenBank/DDBJ databases">
        <title>Complete sequence of Methanosaeta thermophila PT.</title>
        <authorList>
            <consortium name="US DOE Joint Genome Institute"/>
            <person name="Copeland A."/>
            <person name="Lucas S."/>
            <person name="Lapidus A."/>
            <person name="Barry K."/>
            <person name="Detter J.C."/>
            <person name="Glavina del Rio T."/>
            <person name="Hammon N."/>
            <person name="Israni S."/>
            <person name="Pitluck S."/>
            <person name="Chain P."/>
            <person name="Malfatti S."/>
            <person name="Shin M."/>
            <person name="Vergez L."/>
            <person name="Schmutz J."/>
            <person name="Larimer F."/>
            <person name="Land M."/>
            <person name="Hauser L."/>
            <person name="Kyrpides N."/>
            <person name="Kim E."/>
            <person name="Smith K.S."/>
            <person name="Ingram-Smith C."/>
            <person name="Richardson P."/>
        </authorList>
    </citation>
    <scope>NUCLEOTIDE SEQUENCE [LARGE SCALE GENOMIC DNA]</scope>
    <source>
        <strain evidence="5">DSM 6194 / JCM 14653 / NBRC 101360 / PT</strain>
    </source>
</reference>
<organism evidence="4 5">
    <name type="scientific">Methanothrix thermoacetophila (strain DSM 6194 / JCM 14653 / NBRC 101360 / PT)</name>
    <name type="common">Methanosaeta thermophila</name>
    <dbReference type="NCBI Taxonomy" id="349307"/>
    <lineage>
        <taxon>Archaea</taxon>
        <taxon>Methanobacteriati</taxon>
        <taxon>Methanobacteriota</taxon>
        <taxon>Stenosarchaea group</taxon>
        <taxon>Methanomicrobia</taxon>
        <taxon>Methanotrichales</taxon>
        <taxon>Methanotrichaceae</taxon>
        <taxon>Methanothrix</taxon>
    </lineage>
</organism>
<dbReference type="InterPro" id="IPR019734">
    <property type="entry name" value="TPR_rpt"/>
</dbReference>
<dbReference type="InterPro" id="IPR051685">
    <property type="entry name" value="Ycf3/AcsC/BcsC/TPR_MFPF"/>
</dbReference>
<dbReference type="KEGG" id="mtp:Mthe_0504"/>
<dbReference type="STRING" id="349307.Mthe_0504"/>
<gene>
    <name evidence="4" type="ordered locus">Mthe_0504</name>
</gene>
<dbReference type="PROSITE" id="PS50005">
    <property type="entry name" value="TPR"/>
    <property type="match status" value="2"/>
</dbReference>
<dbReference type="Pfam" id="PF00515">
    <property type="entry name" value="TPR_1"/>
    <property type="match status" value="2"/>
</dbReference>
<dbReference type="SMART" id="SM00028">
    <property type="entry name" value="TPR"/>
    <property type="match status" value="4"/>
</dbReference>
<dbReference type="Pfam" id="PF13181">
    <property type="entry name" value="TPR_8"/>
    <property type="match status" value="1"/>
</dbReference>
<dbReference type="PROSITE" id="PS50293">
    <property type="entry name" value="TPR_REGION"/>
    <property type="match status" value="1"/>
</dbReference>
<dbReference type="Gene3D" id="1.25.40.10">
    <property type="entry name" value="Tetratricopeptide repeat domain"/>
    <property type="match status" value="1"/>
</dbReference>
<proteinExistence type="predicted"/>
<evidence type="ECO:0000256" key="3">
    <source>
        <dbReference type="PROSITE-ProRule" id="PRU00339"/>
    </source>
</evidence>
<dbReference type="AlphaFoldDB" id="A0B6H1"/>
<dbReference type="InterPro" id="IPR011990">
    <property type="entry name" value="TPR-like_helical_dom_sf"/>
</dbReference>
<dbReference type="RefSeq" id="WP_011695693.1">
    <property type="nucleotide sequence ID" value="NC_008553.1"/>
</dbReference>
<dbReference type="SUPFAM" id="SSF48452">
    <property type="entry name" value="TPR-like"/>
    <property type="match status" value="1"/>
</dbReference>
<dbReference type="OrthoDB" id="117365at2157"/>
<dbReference type="EMBL" id="CP000477">
    <property type="protein sequence ID" value="ABK14295.1"/>
    <property type="molecule type" value="Genomic_DNA"/>
</dbReference>
<feature type="repeat" description="TPR" evidence="3">
    <location>
        <begin position="5"/>
        <end position="38"/>
    </location>
</feature>
<dbReference type="Pfam" id="PF13374">
    <property type="entry name" value="TPR_10"/>
    <property type="match status" value="1"/>
</dbReference>
<dbReference type="PANTHER" id="PTHR44943">
    <property type="entry name" value="CELLULOSE SYNTHASE OPERON PROTEIN C"/>
    <property type="match status" value="1"/>
</dbReference>
<dbReference type="HOGENOM" id="CLU_003728_14_3_2"/>
<accession>A0B6H1</accession>
<keyword evidence="1" id="KW-0677">Repeat</keyword>
<keyword evidence="5" id="KW-1185">Reference proteome</keyword>
<dbReference type="GeneID" id="4463251"/>
<evidence type="ECO:0000256" key="1">
    <source>
        <dbReference type="ARBA" id="ARBA00022737"/>
    </source>
</evidence>
<feature type="repeat" description="TPR" evidence="3">
    <location>
        <begin position="39"/>
        <end position="72"/>
    </location>
</feature>
<evidence type="ECO:0000313" key="5">
    <source>
        <dbReference type="Proteomes" id="UP000000674"/>
    </source>
</evidence>
<evidence type="ECO:0000256" key="2">
    <source>
        <dbReference type="ARBA" id="ARBA00022803"/>
    </source>
</evidence>
<evidence type="ECO:0000313" key="4">
    <source>
        <dbReference type="EMBL" id="ABK14295.1"/>
    </source>
</evidence>